<reference evidence="2" key="1">
    <citation type="journal article" date="2024" name="Antonie Van Leeuwenhoek">
        <title>Bradyrhizobium ontarionense sp. nov., a novel bacterial symbiont isolated from Aeschynomene indica (Indian jointvetch), harbours photosynthesis, nitrogen fixation and nitrous oxide (N2O) reductase genes.</title>
        <authorList>
            <person name="Bromfield E.S.P."/>
            <person name="Cloutier S."/>
        </authorList>
    </citation>
    <scope>NUCLEOTIDE SEQUENCE</scope>
    <source>
        <strain evidence="2">A19</strain>
    </source>
</reference>
<evidence type="ECO:0000313" key="2">
    <source>
        <dbReference type="EMBL" id="UFZ07611.1"/>
    </source>
</evidence>
<feature type="coiled-coil region" evidence="1">
    <location>
        <begin position="113"/>
        <end position="206"/>
    </location>
</feature>
<evidence type="ECO:0000313" key="3">
    <source>
        <dbReference type="Proteomes" id="UP001431010"/>
    </source>
</evidence>
<accession>A0ABY3RJR9</accession>
<name>A0ABY3RJR9_9BRAD</name>
<proteinExistence type="predicted"/>
<dbReference type="InterPro" id="IPR019219">
    <property type="entry name" value="DUF2130"/>
</dbReference>
<dbReference type="Pfam" id="PF09903">
    <property type="entry name" value="DUF2130"/>
    <property type="match status" value="1"/>
</dbReference>
<dbReference type="RefSeq" id="WP_231327061.1">
    <property type="nucleotide sequence ID" value="NZ_CP088156.1"/>
</dbReference>
<keyword evidence="3" id="KW-1185">Reference proteome</keyword>
<keyword evidence="1" id="KW-0175">Coiled coil</keyword>
<dbReference type="Proteomes" id="UP001431010">
    <property type="component" value="Chromosome"/>
</dbReference>
<gene>
    <name evidence="2" type="ORF">LQG66_15450</name>
</gene>
<dbReference type="EMBL" id="CP088156">
    <property type="protein sequence ID" value="UFZ07611.1"/>
    <property type="molecule type" value="Genomic_DNA"/>
</dbReference>
<evidence type="ECO:0000256" key="1">
    <source>
        <dbReference type="SAM" id="Coils"/>
    </source>
</evidence>
<organism evidence="2 3">
    <name type="scientific">Bradyrhizobium ontarionense</name>
    <dbReference type="NCBI Taxonomy" id="2898149"/>
    <lineage>
        <taxon>Bacteria</taxon>
        <taxon>Pseudomonadati</taxon>
        <taxon>Pseudomonadota</taxon>
        <taxon>Alphaproteobacteria</taxon>
        <taxon>Hyphomicrobiales</taxon>
        <taxon>Nitrobacteraceae</taxon>
        <taxon>Bradyrhizobium</taxon>
    </lineage>
</organism>
<sequence>MTDPQIVCPSCRTEIRLTEQLAAPLIAETRRQFEKQLAAKEADFGRRETQLKAAQEQIAQARAAIDQQVAAKLKTERAAIAQAEAARARAALAEEIGRGEQKLTELHEILAAKDAKLADAQKAQAEMMRKQRELDEARRELDLTIEKKVQESLVAVRDKARLEGEESLKAKVAEKETQIAGMQRQIEELRRKAEQGSQQLQGEALEIELESQLRARFPRDLVEPVPKGEFGGDVLHRVVGPGGQVCGTILWESKRTKNWSDGWLVKLRDDQRAAKADIALIVSTALPKGVDGFDLIDGVWVAEPRFALPLSLALRQSLIDVAGSKLAQEGQQTKMEMVYAYLTGPRFRHRIDAIVERFTEMQSDLDRERKTMMRLWAKREEQLRGVLDSTAGLYGDLQGIAGRAMQEIESLDILLIEGEGNVSSEAAE</sequence>
<protein>
    <submittedName>
        <fullName evidence="2">DUF2130 domain-containing protein</fullName>
    </submittedName>
</protein>